<dbReference type="EMBL" id="DTLI01000174">
    <property type="protein sequence ID" value="HHS52669.1"/>
    <property type="molecule type" value="Genomic_DNA"/>
</dbReference>
<comment type="caution">
    <text evidence="1">The sequence shown here is derived from an EMBL/GenBank/DDBJ whole genome shotgun (WGS) entry which is preliminary data.</text>
</comment>
<reference evidence="1" key="1">
    <citation type="journal article" date="2020" name="mSystems">
        <title>Genome- and Community-Level Interaction Insights into Carbon Utilization and Element Cycling Functions of Hydrothermarchaeota in Hydrothermal Sediment.</title>
        <authorList>
            <person name="Zhou Z."/>
            <person name="Liu Y."/>
            <person name="Xu W."/>
            <person name="Pan J."/>
            <person name="Luo Z.H."/>
            <person name="Li M."/>
        </authorList>
    </citation>
    <scope>NUCLEOTIDE SEQUENCE [LARGE SCALE GENOMIC DNA]</scope>
    <source>
        <strain evidence="1">SpSt-876</strain>
    </source>
</reference>
<organism evidence="1">
    <name type="scientific">candidate division WOR-3 bacterium</name>
    <dbReference type="NCBI Taxonomy" id="2052148"/>
    <lineage>
        <taxon>Bacteria</taxon>
        <taxon>Bacteria division WOR-3</taxon>
    </lineage>
</organism>
<evidence type="ECO:0000313" key="1">
    <source>
        <dbReference type="EMBL" id="HHS52669.1"/>
    </source>
</evidence>
<gene>
    <name evidence="1" type="ORF">ENW73_07385</name>
</gene>
<accession>A0A7C6AAE6</accession>
<sequence length="167" mass="18814">MISLILASIFTFKVIEVGLGIGTNTPIGNMERFFSTGATGSIYLTKELGANRISLDYEISNLPSPNLPTYQLQLQRLSLEYGYSIYRHNRWSLPIYLGISNVWLKRKQQTLTETGIVQAGDFGIGFHEDISRANFGAKFFVSGLYYLGRKKTSAYIIGLKFNLGYEF</sequence>
<evidence type="ECO:0008006" key="2">
    <source>
        <dbReference type="Google" id="ProtNLM"/>
    </source>
</evidence>
<proteinExistence type="predicted"/>
<name>A0A7C6AAE6_UNCW3</name>
<dbReference type="AlphaFoldDB" id="A0A7C6AAE6"/>
<protein>
    <recommendedName>
        <fullName evidence="2">Outer membrane protein beta-barrel domain-containing protein</fullName>
    </recommendedName>
</protein>